<dbReference type="Pfam" id="PF04536">
    <property type="entry name" value="TPM_phosphatase"/>
    <property type="match status" value="1"/>
</dbReference>
<name>A0AAJ5CZP6_PANPU</name>
<evidence type="ECO:0000313" key="4">
    <source>
        <dbReference type="EMBL" id="SUA89828.1"/>
    </source>
</evidence>
<evidence type="ECO:0000313" key="5">
    <source>
        <dbReference type="Proteomes" id="UP000254589"/>
    </source>
</evidence>
<evidence type="ECO:0000256" key="1">
    <source>
        <dbReference type="SAM" id="MobiDB-lite"/>
    </source>
</evidence>
<feature type="transmembrane region" description="Helical" evidence="2">
    <location>
        <begin position="214"/>
        <end position="233"/>
    </location>
</feature>
<keyword evidence="2" id="KW-0472">Membrane</keyword>
<dbReference type="PANTHER" id="PTHR30373">
    <property type="entry name" value="UPF0603 PROTEIN YGCG"/>
    <property type="match status" value="1"/>
</dbReference>
<accession>A0AAJ5CZP6</accession>
<feature type="domain" description="TPM" evidence="3">
    <location>
        <begin position="65"/>
        <end position="192"/>
    </location>
</feature>
<feature type="transmembrane region" description="Helical" evidence="2">
    <location>
        <begin position="30"/>
        <end position="48"/>
    </location>
</feature>
<dbReference type="InterPro" id="IPR007621">
    <property type="entry name" value="TPM_dom"/>
</dbReference>
<evidence type="ECO:0000256" key="2">
    <source>
        <dbReference type="SAM" id="Phobius"/>
    </source>
</evidence>
<feature type="transmembrane region" description="Helical" evidence="2">
    <location>
        <begin position="173"/>
        <end position="194"/>
    </location>
</feature>
<feature type="region of interest" description="Disordered" evidence="1">
    <location>
        <begin position="1"/>
        <end position="20"/>
    </location>
</feature>
<protein>
    <submittedName>
        <fullName evidence="4">Domain of uncharacterized function (DUF477)</fullName>
    </submittedName>
</protein>
<comment type="caution">
    <text evidence="4">The sequence shown here is derived from an EMBL/GenBank/DDBJ whole genome shotgun (WGS) entry which is preliminary data.</text>
</comment>
<feature type="compositionally biased region" description="Low complexity" evidence="1">
    <location>
        <begin position="1"/>
        <end position="17"/>
    </location>
</feature>
<dbReference type="RefSeq" id="WP_084072472.1">
    <property type="nucleotide sequence ID" value="NZ_CP010310.2"/>
</dbReference>
<gene>
    <name evidence="4" type="ORF">NCTC13159_01299</name>
</gene>
<evidence type="ECO:0000259" key="3">
    <source>
        <dbReference type="Pfam" id="PF04536"/>
    </source>
</evidence>
<dbReference type="EMBL" id="UGSJ01000001">
    <property type="protein sequence ID" value="SUA89828.1"/>
    <property type="molecule type" value="Genomic_DNA"/>
</dbReference>
<dbReference type="AlphaFoldDB" id="A0AAJ5CZP6"/>
<dbReference type="PANTHER" id="PTHR30373:SF2">
    <property type="entry name" value="UPF0603 PROTEIN YGCG"/>
    <property type="match status" value="1"/>
</dbReference>
<sequence>MAAVPLSSPSLPTSRSRLAPKVPPWAPLRAPLWAFYALLLAGLCWLALPAGAEELVAVPALTARVTDLTGTLTPEQRNALETQLAQYEQQRGSQIFILMVPTTAPETIDQYSIRVADVWKAGRKGVDDGVIMLIAKHNPNDLRKMRIEVGRGVQGSLTDAIAGRILRDVMAPYFRSGDFFGGLAAGVAAVEAAMNNEALPAPNLPSTRAPHSDLSDFLPLLFIVFIIAMVVLMESRRHFRGPGLPGGEPNDPRSRVLTGQRGRIGAGGFGAGLGGGLGGFGGWGRGGGDGGFGGGGGSGGFGGGGGGGFDGGGSSGNW</sequence>
<keyword evidence="2" id="KW-0812">Transmembrane</keyword>
<dbReference type="Proteomes" id="UP000254589">
    <property type="component" value="Unassembled WGS sequence"/>
</dbReference>
<reference evidence="4 5" key="1">
    <citation type="submission" date="2018-06" db="EMBL/GenBank/DDBJ databases">
        <authorList>
            <consortium name="Pathogen Informatics"/>
            <person name="Doyle S."/>
        </authorList>
    </citation>
    <scope>NUCLEOTIDE SEQUENCE [LARGE SCALE GENOMIC DNA]</scope>
    <source>
        <strain evidence="4 5">NCTC13159</strain>
    </source>
</reference>
<keyword evidence="2" id="KW-1133">Transmembrane helix</keyword>
<organism evidence="4 5">
    <name type="scientific">Pandoraea pulmonicola</name>
    <dbReference type="NCBI Taxonomy" id="93221"/>
    <lineage>
        <taxon>Bacteria</taxon>
        <taxon>Pseudomonadati</taxon>
        <taxon>Pseudomonadota</taxon>
        <taxon>Betaproteobacteria</taxon>
        <taxon>Burkholderiales</taxon>
        <taxon>Burkholderiaceae</taxon>
        <taxon>Pandoraea</taxon>
    </lineage>
</organism>
<proteinExistence type="predicted"/>
<dbReference type="Gene3D" id="3.10.310.50">
    <property type="match status" value="1"/>
</dbReference>